<keyword evidence="2" id="KW-0732">Signal</keyword>
<dbReference type="InterPro" id="IPR036415">
    <property type="entry name" value="Lamin_tail_dom_sf"/>
</dbReference>
<name>A0AAU6Q3W6_9DEIO</name>
<accession>A0AAU6Q3W6</accession>
<dbReference type="SUPFAM" id="SSF56219">
    <property type="entry name" value="DNase I-like"/>
    <property type="match status" value="1"/>
</dbReference>
<keyword evidence="4" id="KW-0378">Hydrolase</keyword>
<organism evidence="4">
    <name type="scientific">Deinococcus sp. VB142</name>
    <dbReference type="NCBI Taxonomy" id="3112952"/>
    <lineage>
        <taxon>Bacteria</taxon>
        <taxon>Thermotogati</taxon>
        <taxon>Deinococcota</taxon>
        <taxon>Deinococci</taxon>
        <taxon>Deinococcales</taxon>
        <taxon>Deinococcaceae</taxon>
        <taxon>Deinococcus</taxon>
    </lineage>
</organism>
<dbReference type="InterPro" id="IPR001322">
    <property type="entry name" value="Lamin_tail_dom"/>
</dbReference>
<protein>
    <submittedName>
        <fullName evidence="4">ExeM/NucH family extracellular endonuclease</fullName>
    </submittedName>
</protein>
<sequence>MKQPTNRFALLLAGALALGSCAQVPTTPEVDKPSQTPAQTAKPVTSLGMYELNINGVGEKQLQASVSRPGMSAQAAEISGLKFDLLSNATTADNVKRILHIATSFTVTNTTAQTITLPTFIPVDTDGAYATDGETPFRNVVTRKGTSISGSNIRIEKAYQMSGGVVAEDPNATPLVDGLDTGALQLSLPAGTTAPGISHQGWQTTTLAPGASQVVNFAMRVPLQGADVGDNDPFRFSLVFAVADNPGTVSLTNVASVQGSTPAGDAATPLNAQSVTVEGVVTSVTPGLSGFFVQEEGMDADADANTSNGVFVYCATSCPAVTTNSRVRVTGTAAEFSGATQLASPTVTVLATGVPAPAPIALTLPLDKTQLERYEGMRVSFPETLTVTNNYTYGRYGQLDLSNGGRIFNPTNGNAKTGQSTITLDDGISAQNPLNLSYLGSENTRRTGDTVTGLTGIWHAVANLPMLEPEGPVNFVSANSRAANAQPKDVGGSLKVGGANVLNYFTTYGSSADRGANNTTELQRQRTKMANNLVTLNADVLTLMEVQNNGDTALNDLVAALNEKAGAGTYAAVKTGTVGTDAIKVAVIYKPGKVTPVGQYMIDTNSVFSRPPVAQTFRDKATGGVFSVVANHFKSKGSCPASGDTDQGQGCWNNLRVQQATQLLNFVKTIQQTSGDQDVILLGDFNAYGAEDPIKTLQNGGFESLNLRISAEDRYSYQFNGQFGYLDHALASPNLSSQVTGITEWHVNSDEPVTADYNTEFKAIPECGGASTCLGKDLFDPATPFRASDHDPVLVGLNLTPDGGTTPTPPTTPTTPTTSLSASPAALTVTAGGAAATSTLTTSTQNYSGADLTISTGNSAGLSVTPSVTTVSPNGTFTVSVSAPAGTAAGTYPVTVTTAGDGGLTASTTINLTVGAGGTVTPPATGMNHLVISQVFGGGGNNGATLKNDFVELFNPTTADINLSGYAVEYFSKAGGSGGKTPLSGTIKAGGYFLIQEAAGTGDTQALPTPDATGTLAMSGTDGSVALSNASGTVDLVGYGAAAKVEGAATGALSSTNSAQRNGGGCVDTDNNKADFTVTVAAPRNSSSPLNVCQ</sequence>
<gene>
    <name evidence="4" type="ORF">WDJ50_04165</name>
</gene>
<dbReference type="PROSITE" id="PS51841">
    <property type="entry name" value="LTD"/>
    <property type="match status" value="1"/>
</dbReference>
<dbReference type="InterPro" id="IPR005135">
    <property type="entry name" value="Endo/exonuclease/phosphatase"/>
</dbReference>
<dbReference type="GO" id="GO:0004519">
    <property type="term" value="F:endonuclease activity"/>
    <property type="evidence" value="ECO:0007669"/>
    <property type="project" value="UniProtKB-KW"/>
</dbReference>
<keyword evidence="4" id="KW-0255">Endonuclease</keyword>
<dbReference type="InterPro" id="IPR036691">
    <property type="entry name" value="Endo/exonu/phosph_ase_sf"/>
</dbReference>
<dbReference type="InterPro" id="IPR047971">
    <property type="entry name" value="ExeM-like"/>
</dbReference>
<feature type="signal peptide" evidence="2">
    <location>
        <begin position="1"/>
        <end position="22"/>
    </location>
</feature>
<evidence type="ECO:0000256" key="2">
    <source>
        <dbReference type="SAM" id="SignalP"/>
    </source>
</evidence>
<dbReference type="SUPFAM" id="SSF74853">
    <property type="entry name" value="Lamin A/C globular tail domain"/>
    <property type="match status" value="1"/>
</dbReference>
<dbReference type="PANTHER" id="PTHR42834:SF1">
    <property type="entry name" value="ENDONUCLEASE_EXONUCLEASE_PHOSPHATASE FAMILY PROTEIN (AFU_ORTHOLOGUE AFUA_3G09210)"/>
    <property type="match status" value="1"/>
</dbReference>
<evidence type="ECO:0000256" key="1">
    <source>
        <dbReference type="SAM" id="MobiDB-lite"/>
    </source>
</evidence>
<dbReference type="CDD" id="cd10283">
    <property type="entry name" value="MnuA_DNase1-like"/>
    <property type="match status" value="1"/>
</dbReference>
<feature type="chain" id="PRO_5043974773" evidence="2">
    <location>
        <begin position="23"/>
        <end position="1094"/>
    </location>
</feature>
<dbReference type="EMBL" id="CP149782">
    <property type="protein sequence ID" value="WYF45329.1"/>
    <property type="molecule type" value="Genomic_DNA"/>
</dbReference>
<dbReference type="CDD" id="cd04486">
    <property type="entry name" value="YhcR_OBF_like"/>
    <property type="match status" value="1"/>
</dbReference>
<evidence type="ECO:0000313" key="4">
    <source>
        <dbReference type="EMBL" id="WYF45329.1"/>
    </source>
</evidence>
<dbReference type="Pfam" id="PF00932">
    <property type="entry name" value="LTD"/>
    <property type="match status" value="1"/>
</dbReference>
<dbReference type="AlphaFoldDB" id="A0AAU6Q3W6"/>
<dbReference type="PANTHER" id="PTHR42834">
    <property type="entry name" value="ENDONUCLEASE/EXONUCLEASE/PHOSPHATASE FAMILY PROTEIN (AFU_ORTHOLOGUE AFUA_3G09210)"/>
    <property type="match status" value="1"/>
</dbReference>
<keyword evidence="4" id="KW-0540">Nuclease</keyword>
<proteinExistence type="predicted"/>
<dbReference type="NCBIfam" id="NF033681">
    <property type="entry name" value="ExeM_NucH_DNase"/>
    <property type="match status" value="1"/>
</dbReference>
<dbReference type="RefSeq" id="WP_339096549.1">
    <property type="nucleotide sequence ID" value="NZ_CP149782.1"/>
</dbReference>
<evidence type="ECO:0000259" key="3">
    <source>
        <dbReference type="PROSITE" id="PS51841"/>
    </source>
</evidence>
<feature type="region of interest" description="Disordered" evidence="1">
    <location>
        <begin position="800"/>
        <end position="821"/>
    </location>
</feature>
<reference evidence="4" key="1">
    <citation type="submission" date="2024-03" db="EMBL/GenBank/DDBJ databases">
        <title>Deinococcus weizhi sp. nov., isolated from human skin.</title>
        <authorList>
            <person name="Wei Z."/>
            <person name="Tian F."/>
            <person name="Yang C."/>
            <person name="Xin L.T."/>
            <person name="Wen Z.J."/>
            <person name="Lan K.C."/>
            <person name="Yu L."/>
            <person name="Zhe W."/>
            <person name="Dan F.D."/>
            <person name="Jun W."/>
            <person name="Rui Z."/>
            <person name="Yong X.J."/>
            <person name="Ting Y."/>
            <person name="Wei X."/>
            <person name="Xu Z.G."/>
            <person name="Xin Z."/>
            <person name="Dong F.G."/>
            <person name="Ni X.M."/>
            <person name="Zheng M.G."/>
            <person name="Chun Y."/>
            <person name="Qian W.X."/>
        </authorList>
    </citation>
    <scope>NUCLEOTIDE SEQUENCE</scope>
    <source>
        <strain evidence="4">VB142</strain>
    </source>
</reference>
<dbReference type="Pfam" id="PF03372">
    <property type="entry name" value="Exo_endo_phos"/>
    <property type="match status" value="1"/>
</dbReference>
<dbReference type="PROSITE" id="PS51257">
    <property type="entry name" value="PROKAR_LIPOPROTEIN"/>
    <property type="match status" value="1"/>
</dbReference>
<feature type="domain" description="LTD" evidence="3">
    <location>
        <begin position="916"/>
        <end position="1043"/>
    </location>
</feature>
<dbReference type="Gene3D" id="3.60.10.10">
    <property type="entry name" value="Endonuclease/exonuclease/phosphatase"/>
    <property type="match status" value="1"/>
</dbReference>